<evidence type="ECO:0000313" key="3">
    <source>
        <dbReference type="Proteomes" id="UP000583929"/>
    </source>
</evidence>
<proteinExistence type="predicted"/>
<dbReference type="Proteomes" id="UP000583929">
    <property type="component" value="Unassembled WGS sequence"/>
</dbReference>
<dbReference type="PANTHER" id="PTHR33070:SF129">
    <property type="entry name" value="DUF241 DOMAIN PROTEIN"/>
    <property type="match status" value="1"/>
</dbReference>
<keyword evidence="1" id="KW-0175">Coiled coil</keyword>
<reference evidence="2 3" key="1">
    <citation type="journal article" date="2020" name="bioRxiv">
        <title>Sequence and annotation of 42 cannabis genomes reveals extensive copy number variation in cannabinoid synthesis and pathogen resistance genes.</title>
        <authorList>
            <person name="Mckernan K.J."/>
            <person name="Helbert Y."/>
            <person name="Kane L.T."/>
            <person name="Ebling H."/>
            <person name="Zhang L."/>
            <person name="Liu B."/>
            <person name="Eaton Z."/>
            <person name="Mclaughlin S."/>
            <person name="Kingan S."/>
            <person name="Baybayan P."/>
            <person name="Concepcion G."/>
            <person name="Jordan M."/>
            <person name="Riva A."/>
            <person name="Barbazuk W."/>
            <person name="Harkins T."/>
        </authorList>
    </citation>
    <scope>NUCLEOTIDE SEQUENCE [LARGE SCALE GENOMIC DNA]</scope>
    <source>
        <strain evidence="3">cv. Jamaican Lion 4</strain>
        <tissue evidence="2">Leaf</tissue>
    </source>
</reference>
<evidence type="ECO:0000313" key="2">
    <source>
        <dbReference type="EMBL" id="KAF4368315.1"/>
    </source>
</evidence>
<dbReference type="EMBL" id="JAATIQ010000235">
    <property type="protein sequence ID" value="KAF4368315.1"/>
    <property type="molecule type" value="Genomic_DNA"/>
</dbReference>
<sequence>MAATKSNLHVRSNSLPTKSHPLIQECSNHLLRLGSSYATSSSSSIAHQLNGLEDLHLCVEKLLQLPLTQQAFSQGRQEKWVDALVDGSLKQLDMCSAAKDAVLHTKECARDIQSTMRRKVSLENEIRKYSASRKVVKKAIQKALGSLKGFESKSSVSPSNNDGEITALVSVMREVEAVTLAAFESLLSFISGPKTHSKLGGWSLVSKLMQSKRVGCDEDVNEFAKVDAALHNLMSNETRKTDQAVIEMQSLEMCVQDFEERLECLFRPHHVRSTSVPSKQHPLFSEYDEQLCRLRSSEAASSSSTVVCKLTGLEELHDCVDNLLCLPLNQQALCKEQNQKCLDEILDGSLRVLDVCNTVKDVLLQTKEATQELESVMRRRSSAEAELSSEIKKFLAFRKVMKKALHKAMEKRCNFSPLNKDQQSVEIVNMLREVESITLTIFQSLISFMTGQNSLSKSNKWSLASVMKNSKKVCCEEVMESNKFASVDVALSIFVGQKLKKSDNKFVENVQNELKALELCIQDLEGGVESLYRPYHVRSNSFPSSQHPTIPEFDALLCRLRSSEATSSSSSYVSSNLNGLQDLHDCLDKLLSLPLNQQALSKEQNQKKVDVVLDGSLRLLDLCNTAKDALLQMKESTQELQSAMRRKHGGEISLSSEVKKFLSCRKMMKKALSKAMENKSKFSTSSVKKEQDTPEIVSILREVELITFSVFESMVSFVSESKSSKSNSWSLVSKVMNSRRVACEGVKECNEFTSANGALANLISKKTKKTDNKVEEINAQNELQSVESCIQDLEQGVENLYRQRKKMAALRSNFHVRSNSLPSKSHPVIEECNNHLLILGASHATSSSSSIARQLSGLEDLHICVEKLLQLPLTRQAFSQGRQEKWVDELVDGSLRLLDLCSTAKDAVLHTKECARDIQSTMRRKVSLESEIKKYSASRKVVKKAIQKALKSLKGVESKDLAFNATKSSEISALSKLSGWSLVSKLVQSKRVAGDEDVVNEFAKVDAALLSQETNKAGQAMLELKNLEMCVQDFEQMLESLFRRLIKTRLPIPSASFYRKIKMAAYHVRSNSFPSKQHPLISEFGILRSSAEASSSTSITSKLNSLQDLHDCVDKLLLLPLNQQALSKEHNEKSLNEILDGSLRLLDICNTAKDALLLTKESTQELQSILRRRRSGEMELTSEIKKFLASRKMMKKTLGKALENKSSFSSLKKEQVSSETVSMLRELESMAVAVFESLLSFISGPKSSSSWSLVTKMMNTKRVSAEDVNESNEFTSADAALNLLITAKKVKKSDSSLEENVQNHLQNLELCIEDLEQGVESLYRQENMAALKSNLHVRSNSLPSKSHPVIEECSGHLMRIGCSDATSSSSSIAHQLSVLEDLHICVEKLLQLPLTQQAFSQGHQEKWVDELVDGSLRLLDMCSAAKDAVLHTKECARDIQSTMRRKVSLENEIKKYSASRKVVKKAIQKALKSLKGVESKYVASTSTKESETAALVSVLREVEAVTLAAFESLLSFISGPKTQSKLGGWSLVSKLVQSKRVGCDEDVVNEFARVDAVLLTQETNKADQAMLELKNLEMCVQDFEQMLESLFRRLIKTRLSISSPSFYRKRKMAAYHVRSNSFPSKQHPLISEFDGILRSSAEASSSTSITSKLNSLQDLHDCVDKLLLLPLNQQALSKERNEKSLNEILDGSLRLLDICNTAKDALLLTKESTQELQSILRRRRSGEMELTSEIKKFLASRKVMKKTLRKALENKSSFSSLKKEQVSSETVSMLRELESMAVAVFESLLSFISGPKSSSSWSLVTKMMNTKRVGAEDVNESNEFTSADAALNLLITAKKVKKSDNSLEENVQKQLQNLELCIEDLEQGVESLYRRLIKTRKKKMSASKTNLHIRSNSLPTKSHPAIEECNDHLVRLGASRVASSSSSSSIAHQLSGLEDLHLCVERLLELPLTQQAFSQGRQEKWVDELVDGSLRLLDICSVAKDAVLHTKECARDIQSTMRRKVSLESEIKKYSASRKVVKKAIQKALGGLKGAESKYTSSPSNNDSEISALVGVFRKVEVITLATFESLMSFVSGPKTHSKLNGWSVVSKLMQSKRVGCDDEVANEFAKVDAVLLSHEKINKGDQAMQDLKNLEMCIQDFEQMLESLFRPQEIPSTMHRKVSLESEIIKYSSLRKVVKKAIQKALTSLNSVESNILVSPSTIDTFCAWCFVPSFQARAKQKGWLR</sequence>
<feature type="coiled-coil region" evidence="1">
    <location>
        <begin position="1298"/>
        <end position="1325"/>
    </location>
</feature>
<keyword evidence="3" id="KW-1185">Reference proteome</keyword>
<protein>
    <submittedName>
        <fullName evidence="2">Uncharacterized protein</fullName>
    </submittedName>
</protein>
<comment type="caution">
    <text evidence="2">The sequence shown here is derived from an EMBL/GenBank/DDBJ whole genome shotgun (WGS) entry which is preliminary data.</text>
</comment>
<feature type="coiled-coil region" evidence="1">
    <location>
        <begin position="783"/>
        <end position="810"/>
    </location>
</feature>
<dbReference type="InterPro" id="IPR004320">
    <property type="entry name" value="BPS1_pln"/>
</dbReference>
<gene>
    <name evidence="2" type="ORF">G4B88_008619</name>
</gene>
<accession>A0A7J6FCE7</accession>
<dbReference type="GO" id="GO:0048367">
    <property type="term" value="P:shoot system development"/>
    <property type="evidence" value="ECO:0007669"/>
    <property type="project" value="InterPro"/>
</dbReference>
<feature type="coiled-coil region" evidence="1">
    <location>
        <begin position="1848"/>
        <end position="1882"/>
    </location>
</feature>
<dbReference type="GO" id="GO:0048364">
    <property type="term" value="P:root development"/>
    <property type="evidence" value="ECO:0007669"/>
    <property type="project" value="InterPro"/>
</dbReference>
<dbReference type="PANTHER" id="PTHR33070">
    <property type="entry name" value="OS06G0725500 PROTEIN"/>
    <property type="match status" value="1"/>
</dbReference>
<evidence type="ECO:0000256" key="1">
    <source>
        <dbReference type="SAM" id="Coils"/>
    </source>
</evidence>
<name>A0A7J6FCE7_CANSA</name>
<dbReference type="Pfam" id="PF03087">
    <property type="entry name" value="BPS1"/>
    <property type="match status" value="9"/>
</dbReference>
<organism evidence="2 3">
    <name type="scientific">Cannabis sativa</name>
    <name type="common">Hemp</name>
    <name type="synonym">Marijuana</name>
    <dbReference type="NCBI Taxonomy" id="3483"/>
    <lineage>
        <taxon>Eukaryota</taxon>
        <taxon>Viridiplantae</taxon>
        <taxon>Streptophyta</taxon>
        <taxon>Embryophyta</taxon>
        <taxon>Tracheophyta</taxon>
        <taxon>Spermatophyta</taxon>
        <taxon>Magnoliopsida</taxon>
        <taxon>eudicotyledons</taxon>
        <taxon>Gunneridae</taxon>
        <taxon>Pentapetalae</taxon>
        <taxon>rosids</taxon>
        <taxon>fabids</taxon>
        <taxon>Rosales</taxon>
        <taxon>Cannabaceae</taxon>
        <taxon>Cannabis</taxon>
    </lineage>
</organism>
<feature type="coiled-coil region" evidence="1">
    <location>
        <begin position="1566"/>
        <end position="1593"/>
    </location>
</feature>